<evidence type="ECO:0000313" key="1">
    <source>
        <dbReference type="EMBL" id="SFN93939.1"/>
    </source>
</evidence>
<proteinExistence type="predicted"/>
<keyword evidence="2" id="KW-1185">Reference proteome</keyword>
<name>A0A1I5D3Z0_9RHOB</name>
<dbReference type="InterPro" id="IPR038488">
    <property type="entry name" value="Integrase_DNA-bd_sf"/>
</dbReference>
<organism evidence="1 2">
    <name type="scientific">Roseovarius lutimaris</name>
    <dbReference type="NCBI Taxonomy" id="1005928"/>
    <lineage>
        <taxon>Bacteria</taxon>
        <taxon>Pseudomonadati</taxon>
        <taxon>Pseudomonadota</taxon>
        <taxon>Alphaproteobacteria</taxon>
        <taxon>Rhodobacterales</taxon>
        <taxon>Roseobacteraceae</taxon>
        <taxon>Roseovarius</taxon>
    </lineage>
</organism>
<sequence length="87" mass="9894">MGLGSFKRVGLAEACKKADWARQQVQTEIHPVKQRRLQRQQSNSRDGRLENLAWEAYEIHKASLKHGGADGLWVSPLRLHLLPKLGK</sequence>
<dbReference type="EMBL" id="FOVP01000011">
    <property type="protein sequence ID" value="SFN93939.1"/>
    <property type="molecule type" value="Genomic_DNA"/>
</dbReference>
<dbReference type="AlphaFoldDB" id="A0A1I5D3Z0"/>
<dbReference type="Gene3D" id="3.30.160.390">
    <property type="entry name" value="Integrase, DNA-binding domain"/>
    <property type="match status" value="1"/>
</dbReference>
<feature type="non-terminal residue" evidence="1">
    <location>
        <position position="87"/>
    </location>
</feature>
<protein>
    <submittedName>
        <fullName evidence="1">Uncharacterized protein</fullName>
    </submittedName>
</protein>
<dbReference type="Proteomes" id="UP000198599">
    <property type="component" value="Unassembled WGS sequence"/>
</dbReference>
<reference evidence="2" key="1">
    <citation type="submission" date="2016-10" db="EMBL/GenBank/DDBJ databases">
        <authorList>
            <person name="Varghese N."/>
            <person name="Submissions S."/>
        </authorList>
    </citation>
    <scope>NUCLEOTIDE SEQUENCE [LARGE SCALE GENOMIC DNA]</scope>
    <source>
        <strain evidence="2">DSM 28463</strain>
    </source>
</reference>
<gene>
    <name evidence="1" type="ORF">SAMN04487859_111163</name>
</gene>
<accession>A0A1I5D3Z0</accession>
<dbReference type="STRING" id="1005928.SAMN04487859_111163"/>
<evidence type="ECO:0000313" key="2">
    <source>
        <dbReference type="Proteomes" id="UP000198599"/>
    </source>
</evidence>